<feature type="region of interest" description="Disordered" evidence="2">
    <location>
        <begin position="1"/>
        <end position="45"/>
    </location>
</feature>
<feature type="compositionally biased region" description="Polar residues" evidence="2">
    <location>
        <begin position="11"/>
        <end position="21"/>
    </location>
</feature>
<keyword evidence="5" id="KW-1185">Reference proteome</keyword>
<feature type="domain" description="DC1" evidence="3">
    <location>
        <begin position="71"/>
        <end position="115"/>
    </location>
</feature>
<protein>
    <recommendedName>
        <fullName evidence="3">DC1 domain-containing protein</fullName>
    </recommendedName>
</protein>
<dbReference type="Proteomes" id="UP001345219">
    <property type="component" value="Chromosome 16"/>
</dbReference>
<keyword evidence="1" id="KW-0677">Repeat</keyword>
<evidence type="ECO:0000313" key="5">
    <source>
        <dbReference type="Proteomes" id="UP001345219"/>
    </source>
</evidence>
<gene>
    <name evidence="4" type="ORF">SAY87_021507</name>
</gene>
<dbReference type="AlphaFoldDB" id="A0AAN7JS27"/>
<feature type="compositionally biased region" description="Low complexity" evidence="2">
    <location>
        <begin position="1"/>
        <end position="10"/>
    </location>
</feature>
<proteinExistence type="predicted"/>
<evidence type="ECO:0000256" key="1">
    <source>
        <dbReference type="ARBA" id="ARBA00022737"/>
    </source>
</evidence>
<evidence type="ECO:0000313" key="4">
    <source>
        <dbReference type="EMBL" id="KAK4752709.1"/>
    </source>
</evidence>
<accession>A0AAN7JS27</accession>
<dbReference type="InterPro" id="IPR046349">
    <property type="entry name" value="C1-like_sf"/>
</dbReference>
<dbReference type="Pfam" id="PF03107">
    <property type="entry name" value="C1_2"/>
    <property type="match status" value="2"/>
</dbReference>
<evidence type="ECO:0000259" key="3">
    <source>
        <dbReference type="Pfam" id="PF03107"/>
    </source>
</evidence>
<dbReference type="EMBL" id="JAXIOK010000016">
    <property type="protein sequence ID" value="KAK4752709.1"/>
    <property type="molecule type" value="Genomic_DNA"/>
</dbReference>
<dbReference type="PANTHER" id="PTHR47841">
    <property type="entry name" value="DIACYLGLYCEROL KINASE THETA-LIKE-RELATED"/>
    <property type="match status" value="1"/>
</dbReference>
<sequence length="317" mass="34291">MMRKTNNNNNRTIVRSRTFNCQAPPPSSSTATYHPPPPHASKKNHQATSITGLVGFPTCPQRTIGNDLLHFSHPQHPLAHIHRMDLFTCFGCKEHGAGKRFACQHCDYQLHEFCALAPQALKSHPLHVQHQLFFYSKPVKGGMAKSKCDACGNSIRGYAFRCIPCSFQLHPCCAMLPQEIIFPSHPHTLTLLPVPSSSSSSSSSSSTAGVDSSLPCGECKKRRPGRLYRCMSCDYCLHAACAKVVFNGLLDSGIKDPDDEKHSSRLGAAAHIASKVVSAFVGGIVEGVGEGVGDLIVQNIITAAGGPLIAPRKIDYH</sequence>
<name>A0AAN7JS27_9MYRT</name>
<dbReference type="PANTHER" id="PTHR47841:SF3">
    <property type="entry name" value="OS09G0492800 PROTEIN"/>
    <property type="match status" value="1"/>
</dbReference>
<dbReference type="SUPFAM" id="SSF57889">
    <property type="entry name" value="Cysteine-rich domain"/>
    <property type="match status" value="1"/>
</dbReference>
<organism evidence="4 5">
    <name type="scientific">Trapa incisa</name>
    <dbReference type="NCBI Taxonomy" id="236973"/>
    <lineage>
        <taxon>Eukaryota</taxon>
        <taxon>Viridiplantae</taxon>
        <taxon>Streptophyta</taxon>
        <taxon>Embryophyta</taxon>
        <taxon>Tracheophyta</taxon>
        <taxon>Spermatophyta</taxon>
        <taxon>Magnoliopsida</taxon>
        <taxon>eudicotyledons</taxon>
        <taxon>Gunneridae</taxon>
        <taxon>Pentapetalae</taxon>
        <taxon>rosids</taxon>
        <taxon>malvids</taxon>
        <taxon>Myrtales</taxon>
        <taxon>Lythraceae</taxon>
        <taxon>Trapa</taxon>
    </lineage>
</organism>
<dbReference type="InterPro" id="IPR004146">
    <property type="entry name" value="DC1"/>
</dbReference>
<feature type="domain" description="DC1" evidence="3">
    <location>
        <begin position="126"/>
        <end position="174"/>
    </location>
</feature>
<reference evidence="4 5" key="1">
    <citation type="journal article" date="2023" name="Hortic Res">
        <title>Pangenome of water caltrop reveals structural variations and asymmetric subgenome divergence after allopolyploidization.</title>
        <authorList>
            <person name="Zhang X."/>
            <person name="Chen Y."/>
            <person name="Wang L."/>
            <person name="Yuan Y."/>
            <person name="Fang M."/>
            <person name="Shi L."/>
            <person name="Lu R."/>
            <person name="Comes H.P."/>
            <person name="Ma Y."/>
            <person name="Chen Y."/>
            <person name="Huang G."/>
            <person name="Zhou Y."/>
            <person name="Zheng Z."/>
            <person name="Qiu Y."/>
        </authorList>
    </citation>
    <scope>NUCLEOTIDE SEQUENCE [LARGE SCALE GENOMIC DNA]</scope>
    <source>
        <tissue evidence="4">Roots</tissue>
    </source>
</reference>
<evidence type="ECO:0000256" key="2">
    <source>
        <dbReference type="SAM" id="MobiDB-lite"/>
    </source>
</evidence>
<comment type="caution">
    <text evidence="4">The sequence shown here is derived from an EMBL/GenBank/DDBJ whole genome shotgun (WGS) entry which is preliminary data.</text>
</comment>